<reference evidence="1 2" key="1">
    <citation type="journal article" date="2016" name="Int. J. Syst. Evol. Microbiol.">
        <title>Arsenicitalea aurantiaca gen. nov., sp. nov., a new member of the family Hyphomicrobiaceae, isolated from high-arsenic sediment.</title>
        <authorList>
            <person name="Mu Y."/>
            <person name="Zhou L."/>
            <person name="Zeng X.C."/>
            <person name="Liu L."/>
            <person name="Pan Y."/>
            <person name="Chen X."/>
            <person name="Wang J."/>
            <person name="Li S."/>
            <person name="Li W.J."/>
            <person name="Wang Y."/>
        </authorList>
    </citation>
    <scope>NUCLEOTIDE SEQUENCE [LARGE SCALE GENOMIC DNA]</scope>
    <source>
        <strain evidence="1 2">42-50</strain>
    </source>
</reference>
<keyword evidence="2" id="KW-1185">Reference proteome</keyword>
<sequence>MTDSSNGTTWVLSEKFEGTFEKVRVLQEHVRRYSLAPDQVPVSIEDLQWAIEDVYRMKISKVLVDFDAEHIRGMMERYSDGRANVYVRSNQDADPQQNLYWRRFISVKEMIHIAIDEKDDFSPQGSETIEELIRNHTLEALKPAKSEIQSEALAELAAFELLYPMEFRARDIAHSLPLGSLAAHYQVPNYVIERCLEPGYMKMARATWNEISGHGLGGLNSNP</sequence>
<organism evidence="1 2">
    <name type="scientific">Arsenicitalea aurantiaca</name>
    <dbReference type="NCBI Taxonomy" id="1783274"/>
    <lineage>
        <taxon>Bacteria</taxon>
        <taxon>Pseudomonadati</taxon>
        <taxon>Pseudomonadota</taxon>
        <taxon>Alphaproteobacteria</taxon>
        <taxon>Hyphomicrobiales</taxon>
        <taxon>Devosiaceae</taxon>
        <taxon>Arsenicitalea</taxon>
    </lineage>
</organism>
<evidence type="ECO:0000313" key="1">
    <source>
        <dbReference type="EMBL" id="RUT34525.1"/>
    </source>
</evidence>
<comment type="caution">
    <text evidence="1">The sequence shown here is derived from an EMBL/GenBank/DDBJ whole genome shotgun (WGS) entry which is preliminary data.</text>
</comment>
<protein>
    <recommendedName>
        <fullName evidence="3">ImmA/IrrE family metallo-endopeptidase</fullName>
    </recommendedName>
</protein>
<dbReference type="RefSeq" id="WP_127186644.1">
    <property type="nucleotide sequence ID" value="NZ_RZNJ01000001.1"/>
</dbReference>
<dbReference type="OrthoDB" id="8448751at2"/>
<accession>A0A433XKD3</accession>
<gene>
    <name evidence="1" type="ORF">EMQ25_00750</name>
</gene>
<evidence type="ECO:0000313" key="2">
    <source>
        <dbReference type="Proteomes" id="UP000281547"/>
    </source>
</evidence>
<evidence type="ECO:0008006" key="3">
    <source>
        <dbReference type="Google" id="ProtNLM"/>
    </source>
</evidence>
<dbReference type="Proteomes" id="UP000281547">
    <property type="component" value="Unassembled WGS sequence"/>
</dbReference>
<dbReference type="EMBL" id="RZNJ01000001">
    <property type="protein sequence ID" value="RUT34525.1"/>
    <property type="molecule type" value="Genomic_DNA"/>
</dbReference>
<proteinExistence type="predicted"/>
<name>A0A433XKD3_9HYPH</name>
<dbReference type="AlphaFoldDB" id="A0A433XKD3"/>